<gene>
    <name evidence="9" type="ORF">CDO52_14410</name>
</gene>
<dbReference type="Gene3D" id="2.40.10.10">
    <property type="entry name" value="Trypsin-like serine proteases"/>
    <property type="match status" value="2"/>
</dbReference>
<accession>A0A223S6S2</accession>
<feature type="disulfide bond" evidence="6">
    <location>
        <begin position="189"/>
        <end position="216"/>
    </location>
</feature>
<dbReference type="RefSeq" id="WP_017621136.1">
    <property type="nucleotide sequence ID" value="NZ_ANBG01000385.1"/>
</dbReference>
<evidence type="ECO:0000259" key="8">
    <source>
        <dbReference type="Pfam" id="PF00089"/>
    </source>
</evidence>
<dbReference type="PRINTS" id="PR00861">
    <property type="entry name" value="ALYTICPTASE"/>
</dbReference>
<name>A0A223S6S2_9ACTN</name>
<evidence type="ECO:0000256" key="1">
    <source>
        <dbReference type="ARBA" id="ARBA00007664"/>
    </source>
</evidence>
<evidence type="ECO:0000256" key="6">
    <source>
        <dbReference type="PIRSR" id="PIRSR001134-2"/>
    </source>
</evidence>
<keyword evidence="5 6" id="KW-1015">Disulfide bond</keyword>
<sequence length="241" mass="24923">MTPIPQRLLRLLGASLLALGMLLAFAPAAAAAALGSPTPAPASDEPARVIAGDPIHLDGNDLNRCAIGAVVTTSDGTYGFLTSYMCGNPGDTIIGPDGRVIGTVVWSSRQDGVAFVELHDGWIPTSYVRTSPGQPPTRSIQGSREASIGAAVCRAGSATGWHCGTIQAKNQSIRFDWGTMYGLTRTSVCAEAGDLGGPFISGNQIQGFLIGGTGSCRTGGTTYFVPINPILAKYNLHLFTG</sequence>
<dbReference type="InterPro" id="IPR001316">
    <property type="entry name" value="Pept_S1A_streptogrisin"/>
</dbReference>
<dbReference type="GO" id="GO:0004252">
    <property type="term" value="F:serine-type endopeptidase activity"/>
    <property type="evidence" value="ECO:0007669"/>
    <property type="project" value="InterPro"/>
</dbReference>
<feature type="domain" description="Peptidase S1" evidence="8">
    <location>
        <begin position="135"/>
        <end position="229"/>
    </location>
</feature>
<feature type="chain" id="PRO_5039563104" description="Peptidase S1 domain-containing protein" evidence="7">
    <location>
        <begin position="27"/>
        <end position="241"/>
    </location>
</feature>
<keyword evidence="10" id="KW-1185">Reference proteome</keyword>
<evidence type="ECO:0000256" key="4">
    <source>
        <dbReference type="ARBA" id="ARBA00022825"/>
    </source>
</evidence>
<dbReference type="InterPro" id="IPR001254">
    <property type="entry name" value="Trypsin_dom"/>
</dbReference>
<reference evidence="9 10" key="1">
    <citation type="submission" date="2017-08" db="EMBL/GenBank/DDBJ databases">
        <title>The complete genome sequence of Nocardiopsis gilva YIM 90087.</title>
        <authorList>
            <person name="Yin M."/>
            <person name="Tang S."/>
        </authorList>
    </citation>
    <scope>NUCLEOTIDE SEQUENCE [LARGE SCALE GENOMIC DNA]</scope>
    <source>
        <strain evidence="9 10">YIM 90087</strain>
    </source>
</reference>
<dbReference type="PIRSF" id="PIRSF001134">
    <property type="entry name" value="Streptogrisin"/>
    <property type="match status" value="1"/>
</dbReference>
<dbReference type="EMBL" id="CP022753">
    <property type="protein sequence ID" value="ASU83816.1"/>
    <property type="molecule type" value="Genomic_DNA"/>
</dbReference>
<proteinExistence type="inferred from homology"/>
<dbReference type="GO" id="GO:0006508">
    <property type="term" value="P:proteolysis"/>
    <property type="evidence" value="ECO:0007669"/>
    <property type="project" value="UniProtKB-KW"/>
</dbReference>
<evidence type="ECO:0000256" key="5">
    <source>
        <dbReference type="ARBA" id="ARBA00023157"/>
    </source>
</evidence>
<evidence type="ECO:0000256" key="7">
    <source>
        <dbReference type="SAM" id="SignalP"/>
    </source>
</evidence>
<feature type="signal peptide" evidence="7">
    <location>
        <begin position="1"/>
        <end position="26"/>
    </location>
</feature>
<evidence type="ECO:0000256" key="3">
    <source>
        <dbReference type="ARBA" id="ARBA00022801"/>
    </source>
</evidence>
<evidence type="ECO:0000313" key="9">
    <source>
        <dbReference type="EMBL" id="ASU83816.1"/>
    </source>
</evidence>
<keyword evidence="3" id="KW-0378">Hydrolase</keyword>
<feature type="disulfide bond" evidence="6">
    <location>
        <begin position="65"/>
        <end position="86"/>
    </location>
</feature>
<evidence type="ECO:0000313" key="10">
    <source>
        <dbReference type="Proteomes" id="UP000215005"/>
    </source>
</evidence>
<dbReference type="Proteomes" id="UP000215005">
    <property type="component" value="Chromosome"/>
</dbReference>
<keyword evidence="7" id="KW-0732">Signal</keyword>
<keyword evidence="4" id="KW-0720">Serine protease</keyword>
<dbReference type="InterPro" id="IPR009003">
    <property type="entry name" value="Peptidase_S1_PA"/>
</dbReference>
<dbReference type="InterPro" id="IPR043504">
    <property type="entry name" value="Peptidase_S1_PA_chymotrypsin"/>
</dbReference>
<keyword evidence="2" id="KW-0645">Protease</keyword>
<comment type="similarity">
    <text evidence="1">Belongs to the peptidase S1 family.</text>
</comment>
<dbReference type="CDD" id="cd21112">
    <property type="entry name" value="alphaLP-like"/>
    <property type="match status" value="1"/>
</dbReference>
<feature type="disulfide bond" evidence="6">
    <location>
        <begin position="153"/>
        <end position="163"/>
    </location>
</feature>
<protein>
    <recommendedName>
        <fullName evidence="8">Peptidase S1 domain-containing protein</fullName>
    </recommendedName>
</protein>
<dbReference type="AlphaFoldDB" id="A0A223S6S2"/>
<evidence type="ECO:0000256" key="2">
    <source>
        <dbReference type="ARBA" id="ARBA00022670"/>
    </source>
</evidence>
<dbReference type="Pfam" id="PF00089">
    <property type="entry name" value="Trypsin"/>
    <property type="match status" value="1"/>
</dbReference>
<organism evidence="9 10">
    <name type="scientific">Nocardiopsis gilva YIM 90087</name>
    <dbReference type="NCBI Taxonomy" id="1235441"/>
    <lineage>
        <taxon>Bacteria</taxon>
        <taxon>Bacillati</taxon>
        <taxon>Actinomycetota</taxon>
        <taxon>Actinomycetes</taxon>
        <taxon>Streptosporangiales</taxon>
        <taxon>Nocardiopsidaceae</taxon>
        <taxon>Nocardiopsis</taxon>
    </lineage>
</organism>
<dbReference type="KEGG" id="ngv:CDO52_14410"/>
<dbReference type="OrthoDB" id="8781117at2"/>
<dbReference type="SUPFAM" id="SSF50494">
    <property type="entry name" value="Trypsin-like serine proteases"/>
    <property type="match status" value="1"/>
</dbReference>